<reference evidence="2" key="1">
    <citation type="submission" date="2021-04" db="EMBL/GenBank/DDBJ databases">
        <authorList>
            <person name="Tunstrom K."/>
        </authorList>
    </citation>
    <scope>NUCLEOTIDE SEQUENCE</scope>
</reference>
<name>A0A8S3Y5J3_PARAO</name>
<gene>
    <name evidence="2" type="ORF">PAPOLLO_LOCUS23898</name>
</gene>
<sequence length="185" mass="22082">MERLLMQNNIDLFKFARDTKEHFFRKTGKKNNLFFFGPPSTGKTMLMRSLVDMHYNYAILTGLQPTSAFNFANLVTRNACFMDECRLTDNQFEQWKLLAGGQTMNTEVKYKNQLLIENCVLYTASNYEIGTYLQCGNTHDAIAERTIQYNFYHKTEFIKLNAFIWEKFWEKIWQRVTLRRDRAQY</sequence>
<organism evidence="2 3">
    <name type="scientific">Parnassius apollo</name>
    <name type="common">Apollo butterfly</name>
    <name type="synonym">Papilio apollo</name>
    <dbReference type="NCBI Taxonomy" id="110799"/>
    <lineage>
        <taxon>Eukaryota</taxon>
        <taxon>Metazoa</taxon>
        <taxon>Ecdysozoa</taxon>
        <taxon>Arthropoda</taxon>
        <taxon>Hexapoda</taxon>
        <taxon>Insecta</taxon>
        <taxon>Pterygota</taxon>
        <taxon>Neoptera</taxon>
        <taxon>Endopterygota</taxon>
        <taxon>Lepidoptera</taxon>
        <taxon>Glossata</taxon>
        <taxon>Ditrysia</taxon>
        <taxon>Papilionoidea</taxon>
        <taxon>Papilionidae</taxon>
        <taxon>Parnassiinae</taxon>
        <taxon>Parnassini</taxon>
        <taxon>Parnassius</taxon>
        <taxon>Parnassius</taxon>
    </lineage>
</organism>
<dbReference type="Pfam" id="PF01057">
    <property type="entry name" value="Parvo_NS1"/>
    <property type="match status" value="1"/>
</dbReference>
<dbReference type="InterPro" id="IPR001257">
    <property type="entry name" value="Parvovirus_NS1_helicase"/>
</dbReference>
<comment type="caution">
    <text evidence="2">The sequence shown here is derived from an EMBL/GenBank/DDBJ whole genome shotgun (WGS) entry which is preliminary data.</text>
</comment>
<dbReference type="GO" id="GO:0019079">
    <property type="term" value="P:viral genome replication"/>
    <property type="evidence" value="ECO:0007669"/>
    <property type="project" value="InterPro"/>
</dbReference>
<proteinExistence type="predicted"/>
<dbReference type="EMBL" id="CAJQZP010001449">
    <property type="protein sequence ID" value="CAG5047376.1"/>
    <property type="molecule type" value="Genomic_DNA"/>
</dbReference>
<evidence type="ECO:0000313" key="2">
    <source>
        <dbReference type="EMBL" id="CAG5047376.1"/>
    </source>
</evidence>
<feature type="domain" description="Parvovirus non-structural protein 1 helicase" evidence="1">
    <location>
        <begin position="4"/>
        <end position="132"/>
    </location>
</feature>
<accession>A0A8S3Y5J3</accession>
<dbReference type="AlphaFoldDB" id="A0A8S3Y5J3"/>
<dbReference type="Proteomes" id="UP000691718">
    <property type="component" value="Unassembled WGS sequence"/>
</dbReference>
<evidence type="ECO:0000259" key="1">
    <source>
        <dbReference type="Pfam" id="PF01057"/>
    </source>
</evidence>
<evidence type="ECO:0000313" key="3">
    <source>
        <dbReference type="Proteomes" id="UP000691718"/>
    </source>
</evidence>
<dbReference type="OrthoDB" id="7470375at2759"/>
<protein>
    <submittedName>
        <fullName evidence="2">(apollo) hypothetical protein</fullName>
    </submittedName>
</protein>
<keyword evidence="3" id="KW-1185">Reference proteome</keyword>